<name>A0A0W0CIL4_CANGB</name>
<comment type="caution">
    <text evidence="1">The sequence shown here is derived from an EMBL/GenBank/DDBJ whole genome shotgun (WGS) entry which is preliminary data.</text>
</comment>
<dbReference type="PhylomeDB" id="A0A0W0CIL4"/>
<dbReference type="VEuPathDB" id="FungiDB:B1J91_A01650g"/>
<dbReference type="EMBL" id="LLZZ01000165">
    <property type="protein sequence ID" value="KTA96895.1"/>
    <property type="molecule type" value="Genomic_DNA"/>
</dbReference>
<gene>
    <name evidence="1" type="ORF">AO440_000061</name>
</gene>
<dbReference type="VEuPathDB" id="FungiDB:CAGL0A01650g"/>
<dbReference type="VEuPathDB" id="FungiDB:GW608_A01419"/>
<reference evidence="1 2" key="1">
    <citation type="submission" date="2015-10" db="EMBL/GenBank/DDBJ databases">
        <title>Draft genomes sequences of Candida glabrata isolates 1A, 1B, 2A, 2B, 3A and 3B.</title>
        <authorList>
            <person name="Haavelsrud O.E."/>
            <person name="Gaustad P."/>
        </authorList>
    </citation>
    <scope>NUCLEOTIDE SEQUENCE [LARGE SCALE GENOMIC DNA]</scope>
    <source>
        <strain evidence="1">910700640</strain>
    </source>
</reference>
<evidence type="ECO:0000313" key="2">
    <source>
        <dbReference type="Proteomes" id="UP000054886"/>
    </source>
</evidence>
<dbReference type="VEuPathDB" id="FungiDB:GVI51_A01397"/>
<organism evidence="1 2">
    <name type="scientific">Candida glabrata</name>
    <name type="common">Yeast</name>
    <name type="synonym">Torulopsis glabrata</name>
    <dbReference type="NCBI Taxonomy" id="5478"/>
    <lineage>
        <taxon>Eukaryota</taxon>
        <taxon>Fungi</taxon>
        <taxon>Dikarya</taxon>
        <taxon>Ascomycota</taxon>
        <taxon>Saccharomycotina</taxon>
        <taxon>Saccharomycetes</taxon>
        <taxon>Saccharomycetales</taxon>
        <taxon>Saccharomycetaceae</taxon>
        <taxon>Nakaseomyces</taxon>
    </lineage>
</organism>
<dbReference type="AlphaFoldDB" id="A0A0W0CIL4"/>
<accession>A0A0W0CIL4</accession>
<dbReference type="Proteomes" id="UP000054886">
    <property type="component" value="Unassembled WGS sequence"/>
</dbReference>
<protein>
    <submittedName>
        <fullName evidence="1">Uncharacterized protein</fullName>
    </submittedName>
</protein>
<dbReference type="VEuPathDB" id="FungiDB:GWK60_A01463"/>
<proteinExistence type="predicted"/>
<evidence type="ECO:0000313" key="1">
    <source>
        <dbReference type="EMBL" id="KTA96895.1"/>
    </source>
</evidence>
<sequence length="118" mass="13801">MSSLDEQELIFEDDIAQEVEFDMTEIEVNRLIRSPLLMPQDRDHMTPQSDAAYYGTSIANELMNTEGEWPSYDDYNRQERSQQSYDIPRGFSGCMQPLSSIVEHMAETNYKLWLHSKN</sequence>